<dbReference type="AlphaFoldDB" id="A0A931A9T5"/>
<sequence length="177" mass="19924">MSLAEHAQVLQAEANQLLDQLDLPTAFPWRAQVIGSALSGLMVLRDLDVMFDAPDATAVHVLTGLATLAERAELFAVDFRDERGDRRPTPRLTDERFYAVLRVNDVWKVDLTFWLHVVERPHVPDALRLRAASDDQRLTILRLKHECPDYPNTIGGSDIYTAVLERGVQTVDELPAK</sequence>
<name>A0A931A9T5_9ACTN</name>
<protein>
    <submittedName>
        <fullName evidence="1">Uncharacterized protein</fullName>
    </submittedName>
</protein>
<reference evidence="1" key="1">
    <citation type="submission" date="2020-11" db="EMBL/GenBank/DDBJ databases">
        <title>Whole-genome analyses of Nonomuraea sp. K274.</title>
        <authorList>
            <person name="Veyisoglu A."/>
        </authorList>
    </citation>
    <scope>NUCLEOTIDE SEQUENCE</scope>
    <source>
        <strain evidence="1">K274</strain>
    </source>
</reference>
<dbReference type="EMBL" id="JADOGI010000054">
    <property type="protein sequence ID" value="MBF8187873.1"/>
    <property type="molecule type" value="Genomic_DNA"/>
</dbReference>
<evidence type="ECO:0000313" key="2">
    <source>
        <dbReference type="Proteomes" id="UP000605361"/>
    </source>
</evidence>
<organism evidence="1 2">
    <name type="scientific">Nonomuraea cypriaca</name>
    <dbReference type="NCBI Taxonomy" id="1187855"/>
    <lineage>
        <taxon>Bacteria</taxon>
        <taxon>Bacillati</taxon>
        <taxon>Actinomycetota</taxon>
        <taxon>Actinomycetes</taxon>
        <taxon>Streptosporangiales</taxon>
        <taxon>Streptosporangiaceae</taxon>
        <taxon>Nonomuraea</taxon>
    </lineage>
</organism>
<dbReference type="Proteomes" id="UP000605361">
    <property type="component" value="Unassembled WGS sequence"/>
</dbReference>
<evidence type="ECO:0000313" key="1">
    <source>
        <dbReference type="EMBL" id="MBF8187873.1"/>
    </source>
</evidence>
<gene>
    <name evidence="1" type="ORF">ITP53_19460</name>
</gene>
<keyword evidence="2" id="KW-1185">Reference proteome</keyword>
<proteinExistence type="predicted"/>
<comment type="caution">
    <text evidence="1">The sequence shown here is derived from an EMBL/GenBank/DDBJ whole genome shotgun (WGS) entry which is preliminary data.</text>
</comment>
<accession>A0A931A9T5</accession>